<dbReference type="Proteomes" id="UP000886355">
    <property type="component" value="Unassembled WGS sequence"/>
</dbReference>
<dbReference type="Gene3D" id="3.30.70.20">
    <property type="match status" value="2"/>
</dbReference>
<dbReference type="Pfam" id="PF13247">
    <property type="entry name" value="Fer4_11"/>
    <property type="match status" value="1"/>
</dbReference>
<organism evidence="6">
    <name type="scientific">Thermodesulforhabdus norvegica</name>
    <dbReference type="NCBI Taxonomy" id="39841"/>
    <lineage>
        <taxon>Bacteria</taxon>
        <taxon>Pseudomonadati</taxon>
        <taxon>Thermodesulfobacteriota</taxon>
        <taxon>Syntrophobacteria</taxon>
        <taxon>Syntrophobacterales</taxon>
        <taxon>Thermodesulforhabdaceae</taxon>
        <taxon>Thermodesulforhabdus</taxon>
    </lineage>
</organism>
<keyword evidence="1" id="KW-0004">4Fe-4S</keyword>
<dbReference type="EMBL" id="DQZW01000029">
    <property type="protein sequence ID" value="HDL89397.1"/>
    <property type="molecule type" value="Genomic_DNA"/>
</dbReference>
<dbReference type="PANTHER" id="PTHR43177">
    <property type="entry name" value="PROTEIN NRFC"/>
    <property type="match status" value="1"/>
</dbReference>
<gene>
    <name evidence="6" type="ORF">ENG14_00660</name>
</gene>
<dbReference type="InterPro" id="IPR050954">
    <property type="entry name" value="ET_IronSulfur_Cluster-Binding"/>
</dbReference>
<dbReference type="GO" id="GO:0046872">
    <property type="term" value="F:metal ion binding"/>
    <property type="evidence" value="ECO:0007669"/>
    <property type="project" value="UniProtKB-KW"/>
</dbReference>
<proteinExistence type="predicted"/>
<keyword evidence="2" id="KW-0479">Metal-binding</keyword>
<feature type="domain" description="4Fe-4S ferredoxin-type" evidence="5">
    <location>
        <begin position="69"/>
        <end position="98"/>
    </location>
</feature>
<evidence type="ECO:0000256" key="1">
    <source>
        <dbReference type="ARBA" id="ARBA00022485"/>
    </source>
</evidence>
<dbReference type="Pfam" id="PF12800">
    <property type="entry name" value="Fer4_4"/>
    <property type="match status" value="1"/>
</dbReference>
<accession>A0A7C1AV40</accession>
<dbReference type="GO" id="GO:0051539">
    <property type="term" value="F:4 iron, 4 sulfur cluster binding"/>
    <property type="evidence" value="ECO:0007669"/>
    <property type="project" value="UniProtKB-KW"/>
</dbReference>
<sequence>MKRLLLIRAERCIRCRACEVACAREHGGQSRITVVETECIAWPVSCRHCKVAPCIHVCYREAIRYDERDMVIIDENLCTGCGFCELACPFGAITMVEKQKPSKCDGCQHLVLDGKTPICALTCPSGAIVYESIEAYEKQTRISFFSPVR</sequence>
<dbReference type="InterPro" id="IPR017900">
    <property type="entry name" value="4Fe4S_Fe_S_CS"/>
</dbReference>
<evidence type="ECO:0000256" key="4">
    <source>
        <dbReference type="ARBA" id="ARBA00023014"/>
    </source>
</evidence>
<dbReference type="AlphaFoldDB" id="A0A7C1AV40"/>
<dbReference type="InterPro" id="IPR017896">
    <property type="entry name" value="4Fe4S_Fe-S-bd"/>
</dbReference>
<evidence type="ECO:0000259" key="5">
    <source>
        <dbReference type="PROSITE" id="PS51379"/>
    </source>
</evidence>
<keyword evidence="4" id="KW-0411">Iron-sulfur</keyword>
<keyword evidence="3" id="KW-0408">Iron</keyword>
<name>A0A7C1AV40_9BACT</name>
<dbReference type="PROSITE" id="PS00198">
    <property type="entry name" value="4FE4S_FER_1"/>
    <property type="match status" value="1"/>
</dbReference>
<protein>
    <submittedName>
        <fullName evidence="6">Ferredoxin</fullName>
    </submittedName>
</protein>
<evidence type="ECO:0000256" key="3">
    <source>
        <dbReference type="ARBA" id="ARBA00023004"/>
    </source>
</evidence>
<comment type="caution">
    <text evidence="6">The sequence shown here is derived from an EMBL/GenBank/DDBJ whole genome shotgun (WGS) entry which is preliminary data.</text>
</comment>
<dbReference type="PROSITE" id="PS51379">
    <property type="entry name" value="4FE4S_FER_2"/>
    <property type="match status" value="1"/>
</dbReference>
<dbReference type="SUPFAM" id="SSF54862">
    <property type="entry name" value="4Fe-4S ferredoxins"/>
    <property type="match status" value="1"/>
</dbReference>
<dbReference type="PANTHER" id="PTHR43177:SF3">
    <property type="entry name" value="PROTEIN NRFC HOMOLOG"/>
    <property type="match status" value="1"/>
</dbReference>
<evidence type="ECO:0000256" key="2">
    <source>
        <dbReference type="ARBA" id="ARBA00022723"/>
    </source>
</evidence>
<reference evidence="6" key="1">
    <citation type="journal article" date="2020" name="mSystems">
        <title>Genome- and Community-Level Interaction Insights into Carbon Utilization and Element Cycling Functions of Hydrothermarchaeota in Hydrothermal Sediment.</title>
        <authorList>
            <person name="Zhou Z."/>
            <person name="Liu Y."/>
            <person name="Xu W."/>
            <person name="Pan J."/>
            <person name="Luo Z.H."/>
            <person name="Li M."/>
        </authorList>
    </citation>
    <scope>NUCLEOTIDE SEQUENCE [LARGE SCALE GENOMIC DNA]</scope>
    <source>
        <strain evidence="6">HyVt-19</strain>
    </source>
</reference>
<evidence type="ECO:0000313" key="6">
    <source>
        <dbReference type="EMBL" id="HDL89397.1"/>
    </source>
</evidence>